<evidence type="ECO:0000313" key="7">
    <source>
        <dbReference type="WBParaSite" id="TCLT_0000790001-mRNA-1"/>
    </source>
</evidence>
<dbReference type="GO" id="GO:0005524">
    <property type="term" value="F:ATP binding"/>
    <property type="evidence" value="ECO:0007669"/>
    <property type="project" value="UniProtKB-KW"/>
</dbReference>
<dbReference type="GO" id="GO:0005634">
    <property type="term" value="C:nucleus"/>
    <property type="evidence" value="ECO:0007669"/>
    <property type="project" value="TreeGrafter"/>
</dbReference>
<evidence type="ECO:0000256" key="2">
    <source>
        <dbReference type="ARBA" id="ARBA00022741"/>
    </source>
</evidence>
<dbReference type="FunFam" id="3.40.50.300:FF:000365">
    <property type="entry name" value="Ribosome biogenesis ATPase RIX7"/>
    <property type="match status" value="1"/>
</dbReference>
<dbReference type="Pfam" id="PF00004">
    <property type="entry name" value="AAA"/>
    <property type="match status" value="2"/>
</dbReference>
<dbReference type="PROSITE" id="PS00674">
    <property type="entry name" value="AAA"/>
    <property type="match status" value="1"/>
</dbReference>
<dbReference type="Pfam" id="PF16725">
    <property type="entry name" value="Nucleolin_bd"/>
    <property type="match status" value="1"/>
</dbReference>
<dbReference type="InterPro" id="IPR003593">
    <property type="entry name" value="AAA+_ATPase"/>
</dbReference>
<sequence length="722" mass="81009">MVANKSSLVFRSDSRLLPRIQKIHQANELYDAEDIARQLRQIYPEYSRRKYRDFIKSVEVGLEKLTEIDVEGSVESIVDLTNDADGTCNVVRKRKMTLKKSRKSSPSSRSFYNTTIDVESSVSDVTFTDIGGCEQQQLQICHFVVHLLHPEVHSLLGVSRPTGFLLCGPPGCGKTLLAQAVSGEFNLPLLKMEVTKLVSGVSGETEQKIRLLFDKAVEVAPCILLLDGIDAIAAKRENAQREMERRIVSQLVACLDDLSSPKKKTDVKIDTTNTEISVDKSFEEKLVLVIGTTDRVETIDPALRRAGRFDKEISVGIPDKRARLRILEIVCRGLRLDEHVSLEHLSRLTPGYVGADLKALAIEAAKYAVDRIFETAIMRKYAANKIQQTEIELQKVLMWIKSPQRIDDSILQNVHITMKDFNEALTKMQPSAKREGFATVPDVTWNDIGALENVHEELNWSILIPIREPELFDKFGIESRPQGILLCGPPGCGKTLIAKAVANESGMNFISVKGPELLSMYVGESEREVRTVFQRARDSSPCVIFFDEIDALCPKRVGNESNGSSRLVNQLLTEMDGMSSRKEVFLIGATNRPDIVDAAILRPGRLDKILFVDFPNVDEKEDILRKITRNGTRPRLSSNFSYHDIAADPALQWFTGADMAALVREAGIVAMKESISGNINQLCLVTMEHFRDAIRRINPSVPAKDRNVYQRMKEMYRKFSST</sequence>
<dbReference type="PANTHER" id="PTHR23077">
    <property type="entry name" value="AAA-FAMILY ATPASE"/>
    <property type="match status" value="1"/>
</dbReference>
<evidence type="ECO:0000256" key="3">
    <source>
        <dbReference type="ARBA" id="ARBA00022840"/>
    </source>
</evidence>
<evidence type="ECO:0000313" key="5">
    <source>
        <dbReference type="EMBL" id="VDN05392.1"/>
    </source>
</evidence>
<dbReference type="Proteomes" id="UP000276776">
    <property type="component" value="Unassembled WGS sequence"/>
</dbReference>
<dbReference type="GO" id="GO:1990275">
    <property type="term" value="F:preribosome binding"/>
    <property type="evidence" value="ECO:0007669"/>
    <property type="project" value="TreeGrafter"/>
</dbReference>
<protein>
    <submittedName>
        <fullName evidence="7">AAA domain-containing protein</fullName>
    </submittedName>
</protein>
<dbReference type="PANTHER" id="PTHR23077:SF171">
    <property type="entry name" value="NUCLEAR VALOSIN-CONTAINING PROTEIN-LIKE"/>
    <property type="match status" value="1"/>
</dbReference>
<reference evidence="7" key="1">
    <citation type="submission" date="2017-02" db="UniProtKB">
        <authorList>
            <consortium name="WormBaseParasite"/>
        </authorList>
    </citation>
    <scope>IDENTIFICATION</scope>
</reference>
<dbReference type="InterPro" id="IPR038100">
    <property type="entry name" value="NLV2_N_sf"/>
</dbReference>
<dbReference type="GO" id="GO:0042254">
    <property type="term" value="P:ribosome biogenesis"/>
    <property type="evidence" value="ECO:0007669"/>
    <property type="project" value="TreeGrafter"/>
</dbReference>
<feature type="domain" description="AAA+ ATPase" evidence="4">
    <location>
        <begin position="160"/>
        <end position="319"/>
    </location>
</feature>
<evidence type="ECO:0000259" key="4">
    <source>
        <dbReference type="SMART" id="SM00382"/>
    </source>
</evidence>
<gene>
    <name evidence="5" type="ORF">TCLT_LOCUS7889</name>
</gene>
<dbReference type="Pfam" id="PF17862">
    <property type="entry name" value="AAA_lid_3"/>
    <property type="match status" value="1"/>
</dbReference>
<name>A0A0N5D4K1_THECL</name>
<dbReference type="EMBL" id="UYYF01004556">
    <property type="protein sequence ID" value="VDN05392.1"/>
    <property type="molecule type" value="Genomic_DNA"/>
</dbReference>
<dbReference type="Gene3D" id="3.40.50.300">
    <property type="entry name" value="P-loop containing nucleotide triphosphate hydrolases"/>
    <property type="match status" value="2"/>
</dbReference>
<dbReference type="InterPro" id="IPR041569">
    <property type="entry name" value="AAA_lid_3"/>
</dbReference>
<dbReference type="Gene3D" id="1.10.10.2010">
    <property type="match status" value="1"/>
</dbReference>
<dbReference type="InterPro" id="IPR050168">
    <property type="entry name" value="AAA_ATPase_domain"/>
</dbReference>
<dbReference type="Gene3D" id="1.10.8.60">
    <property type="match status" value="2"/>
</dbReference>
<evidence type="ECO:0000313" key="6">
    <source>
        <dbReference type="Proteomes" id="UP000276776"/>
    </source>
</evidence>
<keyword evidence="3" id="KW-0067">ATP-binding</keyword>
<dbReference type="SMART" id="SM00382">
    <property type="entry name" value="AAA"/>
    <property type="match status" value="2"/>
</dbReference>
<dbReference type="CDD" id="cd19530">
    <property type="entry name" value="RecA-like_NVL_r2-like"/>
    <property type="match status" value="1"/>
</dbReference>
<dbReference type="AlphaFoldDB" id="A0A0N5D4K1"/>
<dbReference type="SUPFAM" id="SSF52540">
    <property type="entry name" value="P-loop containing nucleoside triphosphate hydrolases"/>
    <property type="match status" value="2"/>
</dbReference>
<dbReference type="OMA" id="GLWSTHR"/>
<dbReference type="InterPro" id="IPR003959">
    <property type="entry name" value="ATPase_AAA_core"/>
</dbReference>
<feature type="domain" description="AAA+ ATPase" evidence="4">
    <location>
        <begin position="480"/>
        <end position="616"/>
    </location>
</feature>
<keyword evidence="2" id="KW-0547">Nucleotide-binding</keyword>
<dbReference type="InterPro" id="IPR027417">
    <property type="entry name" value="P-loop_NTPase"/>
</dbReference>
<dbReference type="InterPro" id="IPR003960">
    <property type="entry name" value="ATPase_AAA_CS"/>
</dbReference>
<organism evidence="7">
    <name type="scientific">Thelazia callipaeda</name>
    <name type="common">Oriental eyeworm</name>
    <name type="synonym">Parasitic nematode</name>
    <dbReference type="NCBI Taxonomy" id="103827"/>
    <lineage>
        <taxon>Eukaryota</taxon>
        <taxon>Metazoa</taxon>
        <taxon>Ecdysozoa</taxon>
        <taxon>Nematoda</taxon>
        <taxon>Chromadorea</taxon>
        <taxon>Rhabditida</taxon>
        <taxon>Spirurina</taxon>
        <taxon>Spiruromorpha</taxon>
        <taxon>Thelazioidea</taxon>
        <taxon>Thelaziidae</taxon>
        <taxon>Thelazia</taxon>
    </lineage>
</organism>
<keyword evidence="6" id="KW-1185">Reference proteome</keyword>
<dbReference type="STRING" id="103827.A0A0N5D4K1"/>
<dbReference type="WBParaSite" id="TCLT_0000790001-mRNA-1">
    <property type="protein sequence ID" value="TCLT_0000790001-mRNA-1"/>
    <property type="gene ID" value="TCLT_0000790001"/>
</dbReference>
<proteinExistence type="inferred from homology"/>
<reference evidence="5 6" key="2">
    <citation type="submission" date="2018-11" db="EMBL/GenBank/DDBJ databases">
        <authorList>
            <consortium name="Pathogen Informatics"/>
        </authorList>
    </citation>
    <scope>NUCLEOTIDE SEQUENCE [LARGE SCALE GENOMIC DNA]</scope>
</reference>
<dbReference type="OrthoDB" id="2187at2759"/>
<comment type="similarity">
    <text evidence="1">Belongs to the AAA ATPase family.</text>
</comment>
<evidence type="ECO:0000256" key="1">
    <source>
        <dbReference type="ARBA" id="ARBA00006914"/>
    </source>
</evidence>
<accession>A0A0N5D4K1</accession>
<dbReference type="FunFam" id="3.40.50.300:FF:000149">
    <property type="entry name" value="Nuclear valosin-containing protein-like"/>
    <property type="match status" value="1"/>
</dbReference>
<dbReference type="InterPro" id="IPR031996">
    <property type="entry name" value="NVL2_nucleolin-bd"/>
</dbReference>
<dbReference type="GO" id="GO:0003723">
    <property type="term" value="F:RNA binding"/>
    <property type="evidence" value="ECO:0007669"/>
    <property type="project" value="TreeGrafter"/>
</dbReference>
<dbReference type="GO" id="GO:0016887">
    <property type="term" value="F:ATP hydrolysis activity"/>
    <property type="evidence" value="ECO:0007669"/>
    <property type="project" value="InterPro"/>
</dbReference>